<proteinExistence type="predicted"/>
<accession>A0A5J6VLE6</accession>
<dbReference type="EMBL" id="MN448290">
    <property type="protein sequence ID" value="QFG74729.1"/>
    <property type="molecule type" value="Genomic_DNA"/>
</dbReference>
<name>A0A5J6VLE6_9VIRU</name>
<protein>
    <submittedName>
        <fullName evidence="2">Uncharacterized protein</fullName>
    </submittedName>
</protein>
<evidence type="ECO:0000256" key="1">
    <source>
        <dbReference type="SAM" id="Phobius"/>
    </source>
</evidence>
<keyword evidence="1" id="KW-0472">Membrane</keyword>
<feature type="transmembrane region" description="Helical" evidence="1">
    <location>
        <begin position="5"/>
        <end position="25"/>
    </location>
</feature>
<sequence>MKQILIELVFVVIGLVISKCFKLLVNKNFNLSNFDNNFWMATCATVVAIFLVKQFVDSESTGLKKVLTDWGYTKQYDKNGKIIPEDTTLRIELIALIVETILVSLVPIVVKSFLLGNTISIDNSIYTTTFIAICSGLIYKILIEPIINKNVKPKSWLTPDLRSSGMKALSKAFVIVASDYMVDFELDIITRKDAAAAAIGEISGSYLKSEYNN</sequence>
<reference evidence="2" key="1">
    <citation type="journal article" date="2019" name="Philos. Trans. R. Soc. Lond., B, Biol. Sci.">
        <title>Targeted metagenomic recovery of four divergent viruses reveals shared and distinctive characteristics of giant viruses of marine eukaryotes.</title>
        <authorList>
            <person name="Needham D.M."/>
            <person name="Poirier C."/>
            <person name="Hehenberger E."/>
            <person name="Jimenez V."/>
            <person name="Swalwell J.E."/>
            <person name="Santoro A.E."/>
            <person name="Worden A.Z."/>
        </authorList>
    </citation>
    <scope>NUCLEOTIDE SEQUENCE</scope>
    <source>
        <strain evidence="2">MPacV-611</strain>
    </source>
</reference>
<feature type="transmembrane region" description="Helical" evidence="1">
    <location>
        <begin position="125"/>
        <end position="143"/>
    </location>
</feature>
<keyword evidence="1" id="KW-0812">Transmembrane</keyword>
<evidence type="ECO:0000313" key="2">
    <source>
        <dbReference type="EMBL" id="QFG74729.1"/>
    </source>
</evidence>
<organism evidence="2">
    <name type="scientific">Megaviridae environmental sample</name>
    <dbReference type="NCBI Taxonomy" id="1737588"/>
    <lineage>
        <taxon>Viruses</taxon>
        <taxon>Varidnaviria</taxon>
        <taxon>Bamfordvirae</taxon>
        <taxon>Nucleocytoviricota</taxon>
        <taxon>Megaviricetes</taxon>
        <taxon>Imitervirales</taxon>
        <taxon>Mimiviridae</taxon>
        <taxon>environmental samples</taxon>
    </lineage>
</organism>
<feature type="transmembrane region" description="Helical" evidence="1">
    <location>
        <begin position="93"/>
        <end position="113"/>
    </location>
</feature>
<keyword evidence="1" id="KW-1133">Transmembrane helix</keyword>